<evidence type="ECO:0000313" key="13">
    <source>
        <dbReference type="Proteomes" id="UP001431572"/>
    </source>
</evidence>
<evidence type="ECO:0000256" key="1">
    <source>
        <dbReference type="ARBA" id="ARBA00004651"/>
    </source>
</evidence>
<feature type="transmembrane region" description="Helical" evidence="8">
    <location>
        <begin position="219"/>
        <end position="240"/>
    </location>
</feature>
<dbReference type="RefSeq" id="WP_341467627.1">
    <property type="nucleotide sequence ID" value="NZ_CP128399.1"/>
</dbReference>
<dbReference type="InterPro" id="IPR001750">
    <property type="entry name" value="ND/Mrp_TM"/>
</dbReference>
<evidence type="ECO:0000256" key="5">
    <source>
        <dbReference type="ARBA" id="ARBA00023002"/>
    </source>
</evidence>
<keyword evidence="4 8" id="KW-1133">Transmembrane helix</keyword>
<dbReference type="PANTHER" id="PTHR42682">
    <property type="entry name" value="HYDROGENASE-4 COMPONENT F"/>
    <property type="match status" value="1"/>
</dbReference>
<comment type="subcellular location">
    <subcellularLocation>
        <location evidence="1">Cell membrane</location>
        <topology evidence="1">Multi-pass membrane protein</topology>
    </subcellularLocation>
    <subcellularLocation>
        <location evidence="7">Membrane</location>
        <topology evidence="7">Multi-pass membrane protein</topology>
    </subcellularLocation>
</comment>
<dbReference type="EMBL" id="CP128399">
    <property type="protein sequence ID" value="WJW65742.1"/>
    <property type="molecule type" value="Genomic_DNA"/>
</dbReference>
<feature type="domain" description="NADH:quinone oxidoreductase/Mrp antiporter transmembrane" evidence="9">
    <location>
        <begin position="136"/>
        <end position="443"/>
    </location>
</feature>
<feature type="transmembrane region" description="Helical" evidence="8">
    <location>
        <begin position="140"/>
        <end position="159"/>
    </location>
</feature>
<feature type="transmembrane region" description="Helical" evidence="8">
    <location>
        <begin position="686"/>
        <end position="704"/>
    </location>
</feature>
<feature type="transmembrane region" description="Helical" evidence="8">
    <location>
        <begin position="298"/>
        <end position="321"/>
    </location>
</feature>
<dbReference type="Pfam" id="PF00361">
    <property type="entry name" value="Proton_antipo_M"/>
    <property type="match status" value="1"/>
</dbReference>
<keyword evidence="3 7" id="KW-0812">Transmembrane</keyword>
<feature type="transmembrane region" description="Helical" evidence="8">
    <location>
        <begin position="7"/>
        <end position="26"/>
    </location>
</feature>
<evidence type="ECO:0000256" key="3">
    <source>
        <dbReference type="ARBA" id="ARBA00022692"/>
    </source>
</evidence>
<keyword evidence="13" id="KW-1185">Reference proteome</keyword>
<feature type="transmembrane region" description="Helical" evidence="8">
    <location>
        <begin position="116"/>
        <end position="134"/>
    </location>
</feature>
<sequence length="705" mass="77132">MIPALELVYASFSLYIIAAILALVLIRLPHQVILLGYGLATLASILGLAAAILFLLEPQPQRVVFFTIIDFTAARFEILLDPLAAFFLLIISLGGLLVSVYAIGYSQQYIEQGKNVALLVAGYNLFFPAMLAVVMANNGMMFLIAWELMSLLSYFLVSFEHEEKEVRKAGIIYIVTTHFGTAFITGAFLILFLAAGQSFSFDAFRGGVRTNLAESARNWVFLFALVGFGTKAGLMPMHFWLPRAHPVAPSPISALMSGVMIKTAIYGLVRVSFDFLSGQGIALTNGGLPETLRFIPPVWWGTVLIVIGLVSSVLGILYAMVEIDLKKLLAFSSIENMGIISVGLGAALLFHSLQIPHGEELATLSLFASFFHLLNHTVFKGILFMGAGAVIHATHTRNLELMGGLIKRMKWTALFFLVGSLAISGLPPFNGFVSEWLTYQSLLGLVAYSPEIWQKTLGTLALSGLALTGALAATTFIKIFGTGFLGQPRSVPASESHEVGRSMRFGMGLGAFLAITLGLGANGVLALLKPVLEQWTGVGSTHPLSSNLYWSLQSAIPNNQTSNEGVVPFLLLLSLLLAIVSWLVIRWLLGRSRRTVDETWACGIELKPTMGYNSISFVSPLRRVFQLVLQPFREIKVTYIVEPYFVEKIEYRSGINSLLQSDVVKLIRKGFSVVTTQIKTIQNGSIRLYLSYILITLVILLIFAR</sequence>
<feature type="transmembrane region" description="Helical" evidence="8">
    <location>
        <begin position="505"/>
        <end position="528"/>
    </location>
</feature>
<dbReference type="EMBL" id="JACATZ010000001">
    <property type="protein sequence ID" value="NWJ46371.1"/>
    <property type="molecule type" value="Genomic_DNA"/>
</dbReference>
<keyword evidence="5" id="KW-0560">Oxidoreductase</keyword>
<proteinExistence type="predicted"/>
<dbReference type="Proteomes" id="UP000521676">
    <property type="component" value="Unassembled WGS sequence"/>
</dbReference>
<dbReference type="GO" id="GO:0005886">
    <property type="term" value="C:plasma membrane"/>
    <property type="evidence" value="ECO:0007669"/>
    <property type="project" value="UniProtKB-SubCell"/>
</dbReference>
<evidence type="ECO:0000313" key="10">
    <source>
        <dbReference type="EMBL" id="NWJ46371.1"/>
    </source>
</evidence>
<evidence type="ECO:0000256" key="8">
    <source>
        <dbReference type="SAM" id="Phobius"/>
    </source>
</evidence>
<reference evidence="11" key="2">
    <citation type="journal article" date="2024" name="Nature">
        <title>Anoxygenic phototroph of the Chloroflexota uses a type I reaction centre.</title>
        <authorList>
            <person name="Tsuji J.M."/>
            <person name="Shaw N.A."/>
            <person name="Nagashima S."/>
            <person name="Venkiteswaran J.J."/>
            <person name="Schiff S.L."/>
            <person name="Watanabe T."/>
            <person name="Fukui M."/>
            <person name="Hanada S."/>
            <person name="Tank M."/>
            <person name="Neufeld J.D."/>
        </authorList>
    </citation>
    <scope>NUCLEOTIDE SEQUENCE</scope>
    <source>
        <strain evidence="11">L227-S17</strain>
    </source>
</reference>
<evidence type="ECO:0000313" key="11">
    <source>
        <dbReference type="EMBL" id="WJW65742.1"/>
    </source>
</evidence>
<dbReference type="PANTHER" id="PTHR42682:SF3">
    <property type="entry name" value="FORMATE HYDROGENLYASE SUBUNIT 3-RELATED"/>
    <property type="match status" value="1"/>
</dbReference>
<dbReference type="GO" id="GO:0016491">
    <property type="term" value="F:oxidoreductase activity"/>
    <property type="evidence" value="ECO:0007669"/>
    <property type="project" value="UniProtKB-KW"/>
</dbReference>
<gene>
    <name evidence="10" type="ORF">HXX08_10880</name>
    <name evidence="11" type="ORF">OZ401_001520</name>
</gene>
<feature type="transmembrane region" description="Helical" evidence="8">
    <location>
        <begin position="86"/>
        <end position="104"/>
    </location>
</feature>
<feature type="transmembrane region" description="Helical" evidence="8">
    <location>
        <begin position="411"/>
        <end position="429"/>
    </location>
</feature>
<feature type="transmembrane region" description="Helical" evidence="8">
    <location>
        <begin position="370"/>
        <end position="391"/>
    </location>
</feature>
<feature type="transmembrane region" description="Helical" evidence="8">
    <location>
        <begin position="171"/>
        <end position="199"/>
    </location>
</feature>
<reference evidence="10 12" key="1">
    <citation type="submission" date="2020-06" db="EMBL/GenBank/DDBJ databases">
        <title>Anoxygenic phototrophic Chloroflexota member uses a Type I reaction center.</title>
        <authorList>
            <person name="Tsuji J.M."/>
            <person name="Shaw N.A."/>
            <person name="Nagashima S."/>
            <person name="Venkiteswaran J."/>
            <person name="Schiff S.L."/>
            <person name="Hanada S."/>
            <person name="Tank M."/>
            <person name="Neufeld J.D."/>
        </authorList>
    </citation>
    <scope>NUCLEOTIDE SEQUENCE [LARGE SCALE GENOMIC DNA]</scope>
    <source>
        <strain evidence="10">L227-S17</strain>
    </source>
</reference>
<feature type="transmembrane region" description="Helical" evidence="8">
    <location>
        <begin position="32"/>
        <end position="56"/>
    </location>
</feature>
<evidence type="ECO:0000256" key="6">
    <source>
        <dbReference type="ARBA" id="ARBA00023136"/>
    </source>
</evidence>
<feature type="transmembrane region" description="Helical" evidence="8">
    <location>
        <begin position="328"/>
        <end position="350"/>
    </location>
</feature>
<evidence type="ECO:0000259" key="9">
    <source>
        <dbReference type="Pfam" id="PF00361"/>
    </source>
</evidence>
<evidence type="ECO:0000313" key="12">
    <source>
        <dbReference type="Proteomes" id="UP000521676"/>
    </source>
</evidence>
<keyword evidence="2" id="KW-1003">Cell membrane</keyword>
<name>A0A8T7M2Q1_9CHLR</name>
<feature type="transmembrane region" description="Helical" evidence="8">
    <location>
        <begin position="252"/>
        <end position="269"/>
    </location>
</feature>
<dbReference type="InterPro" id="IPR052175">
    <property type="entry name" value="ComplexI-like_HydComp"/>
</dbReference>
<protein>
    <submittedName>
        <fullName evidence="10">Hydrogenase 4 subunit B</fullName>
    </submittedName>
</protein>
<organism evidence="10 12">
    <name type="scientific">Candidatus Chlorohelix allophototropha</name>
    <dbReference type="NCBI Taxonomy" id="3003348"/>
    <lineage>
        <taxon>Bacteria</taxon>
        <taxon>Bacillati</taxon>
        <taxon>Chloroflexota</taxon>
        <taxon>Chloroflexia</taxon>
        <taxon>Candidatus Chloroheliales</taxon>
        <taxon>Candidatus Chloroheliaceae</taxon>
        <taxon>Candidatus Chlorohelix</taxon>
    </lineage>
</organism>
<dbReference type="AlphaFoldDB" id="A0A8T7M2Q1"/>
<keyword evidence="6 8" id="KW-0472">Membrane</keyword>
<evidence type="ECO:0000256" key="2">
    <source>
        <dbReference type="ARBA" id="ARBA00022475"/>
    </source>
</evidence>
<accession>A0A8T7M2Q1</accession>
<evidence type="ECO:0000256" key="4">
    <source>
        <dbReference type="ARBA" id="ARBA00022989"/>
    </source>
</evidence>
<evidence type="ECO:0000256" key="7">
    <source>
        <dbReference type="RuleBase" id="RU000320"/>
    </source>
</evidence>
<dbReference type="Proteomes" id="UP001431572">
    <property type="component" value="Chromosome 1"/>
</dbReference>
<feature type="transmembrane region" description="Helical" evidence="8">
    <location>
        <begin position="566"/>
        <end position="585"/>
    </location>
</feature>
<feature type="transmembrane region" description="Helical" evidence="8">
    <location>
        <begin position="460"/>
        <end position="485"/>
    </location>
</feature>